<evidence type="ECO:0000259" key="5">
    <source>
        <dbReference type="PROSITE" id="PS50011"/>
    </source>
</evidence>
<gene>
    <name evidence="6" type="primary">Pak3_2</name>
    <name evidence="6" type="ORF">THRLUD_R13389</name>
</gene>
<proteinExistence type="inferred from homology"/>
<dbReference type="GO" id="GO:0005524">
    <property type="term" value="F:ATP binding"/>
    <property type="evidence" value="ECO:0007669"/>
    <property type="project" value="UniProtKB-KW"/>
</dbReference>
<dbReference type="Gene3D" id="3.30.200.20">
    <property type="entry name" value="Phosphorylase Kinase, domain 1"/>
    <property type="match status" value="1"/>
</dbReference>
<evidence type="ECO:0000313" key="6">
    <source>
        <dbReference type="EMBL" id="NXA77419.1"/>
    </source>
</evidence>
<feature type="non-terminal residue" evidence="6">
    <location>
        <position position="77"/>
    </location>
</feature>
<dbReference type="InterPro" id="IPR000719">
    <property type="entry name" value="Prot_kinase_dom"/>
</dbReference>
<comment type="caution">
    <text evidence="6">The sequence shown here is derived from an EMBL/GenBank/DDBJ whole genome shotgun (WGS) entry which is preliminary data.</text>
</comment>
<dbReference type="GO" id="GO:0004674">
    <property type="term" value="F:protein serine/threonine kinase activity"/>
    <property type="evidence" value="ECO:0007669"/>
    <property type="project" value="UniProtKB-EC"/>
</dbReference>
<dbReference type="PANTHER" id="PTHR45832">
    <property type="entry name" value="SERINE/THREONINE-PROTEIN KINASE SAMKA-RELATED-RELATED"/>
    <property type="match status" value="1"/>
</dbReference>
<name>A0A7K7YJR1_THRLU</name>
<dbReference type="InterPro" id="IPR051931">
    <property type="entry name" value="PAK3-like"/>
</dbReference>
<evidence type="ECO:0000256" key="1">
    <source>
        <dbReference type="ARBA" id="ARBA00008874"/>
    </source>
</evidence>
<reference evidence="6 7" key="1">
    <citation type="submission" date="2019-09" db="EMBL/GenBank/DDBJ databases">
        <title>Bird 10,000 Genomes (B10K) Project - Family phase.</title>
        <authorList>
            <person name="Zhang G."/>
        </authorList>
    </citation>
    <scope>NUCLEOTIDE SEQUENCE [LARGE SCALE GENOMIC DNA]</scope>
    <source>
        <strain evidence="6">B10K-DU-001-68</strain>
        <tissue evidence="6">Muscle</tissue>
    </source>
</reference>
<evidence type="ECO:0000256" key="3">
    <source>
        <dbReference type="ARBA" id="ARBA00022741"/>
    </source>
</evidence>
<dbReference type="PANTHER" id="PTHR45832:SF22">
    <property type="entry name" value="SERINE_THREONINE-PROTEIN KINASE SAMKA-RELATED"/>
    <property type="match status" value="1"/>
</dbReference>
<dbReference type="EC" id="2.7.11.1" evidence="2"/>
<dbReference type="Pfam" id="PF00069">
    <property type="entry name" value="Pkinase"/>
    <property type="match status" value="1"/>
</dbReference>
<keyword evidence="6" id="KW-0418">Kinase</keyword>
<sequence>QVAMKQLDLQHQGCENVLKEILAMRGMKNPNIVTYLESYLVNEAVWLVVEYMDGGSVAAMVRKEQMALGHIATVCRE</sequence>
<dbReference type="SUPFAM" id="SSF56112">
    <property type="entry name" value="Protein kinase-like (PK-like)"/>
    <property type="match status" value="1"/>
</dbReference>
<feature type="non-terminal residue" evidence="6">
    <location>
        <position position="1"/>
    </location>
</feature>
<dbReference type="EMBL" id="VZTB01008405">
    <property type="protein sequence ID" value="NXA77419.1"/>
    <property type="molecule type" value="Genomic_DNA"/>
</dbReference>
<comment type="similarity">
    <text evidence="1">Belongs to the protein kinase superfamily. STE Ser/Thr protein kinase family. STE20 subfamily.</text>
</comment>
<accession>A0A7K7YJR1</accession>
<evidence type="ECO:0000256" key="4">
    <source>
        <dbReference type="ARBA" id="ARBA00022840"/>
    </source>
</evidence>
<keyword evidence="6" id="KW-0808">Transferase</keyword>
<dbReference type="AlphaFoldDB" id="A0A7K7YJR1"/>
<evidence type="ECO:0000256" key="2">
    <source>
        <dbReference type="ARBA" id="ARBA00012513"/>
    </source>
</evidence>
<dbReference type="InterPro" id="IPR011009">
    <property type="entry name" value="Kinase-like_dom_sf"/>
</dbReference>
<keyword evidence="3" id="KW-0547">Nucleotide-binding</keyword>
<evidence type="ECO:0000313" key="7">
    <source>
        <dbReference type="Proteomes" id="UP000558509"/>
    </source>
</evidence>
<organism evidence="6 7">
    <name type="scientific">Thryothorus ludovicianus</name>
    <name type="common">Carolina wren</name>
    <name type="synonym">Sylvia ludoviciana</name>
    <dbReference type="NCBI Taxonomy" id="74200"/>
    <lineage>
        <taxon>Eukaryota</taxon>
        <taxon>Metazoa</taxon>
        <taxon>Chordata</taxon>
        <taxon>Craniata</taxon>
        <taxon>Vertebrata</taxon>
        <taxon>Euteleostomi</taxon>
        <taxon>Archelosauria</taxon>
        <taxon>Archosauria</taxon>
        <taxon>Dinosauria</taxon>
        <taxon>Saurischia</taxon>
        <taxon>Theropoda</taxon>
        <taxon>Coelurosauria</taxon>
        <taxon>Aves</taxon>
        <taxon>Neognathae</taxon>
        <taxon>Neoaves</taxon>
        <taxon>Telluraves</taxon>
        <taxon>Australaves</taxon>
        <taxon>Passeriformes</taxon>
        <taxon>Certhiidae</taxon>
        <taxon>Troglodytinae</taxon>
        <taxon>Thryothorus</taxon>
    </lineage>
</organism>
<dbReference type="PROSITE" id="PS50011">
    <property type="entry name" value="PROTEIN_KINASE_DOM"/>
    <property type="match status" value="1"/>
</dbReference>
<protein>
    <recommendedName>
        <fullName evidence="2">non-specific serine/threonine protein kinase</fullName>
        <ecNumber evidence="2">2.7.11.1</ecNumber>
    </recommendedName>
</protein>
<dbReference type="Proteomes" id="UP000558509">
    <property type="component" value="Unassembled WGS sequence"/>
</dbReference>
<keyword evidence="7" id="KW-1185">Reference proteome</keyword>
<feature type="domain" description="Protein kinase" evidence="5">
    <location>
        <begin position="1"/>
        <end position="77"/>
    </location>
</feature>
<keyword evidence="4" id="KW-0067">ATP-binding</keyword>